<dbReference type="EMBL" id="CP009920">
    <property type="protein sequence ID" value="AJI23500.1"/>
    <property type="molecule type" value="Genomic_DNA"/>
</dbReference>
<evidence type="ECO:0000313" key="3">
    <source>
        <dbReference type="EMBL" id="AJI23500.1"/>
    </source>
</evidence>
<organism evidence="3 4">
    <name type="scientific">Priestia megaterium (strain ATCC 14581 / DSM 32 / CCUG 1817 / JCM 2506 / NBRC 15308 / NCIMB 9376 / NCTC 10342 / NRRL B-14308 / VKM B-512 / Ford 19)</name>
    <name type="common">Bacillus megaterium</name>
    <dbReference type="NCBI Taxonomy" id="1348623"/>
    <lineage>
        <taxon>Bacteria</taxon>
        <taxon>Bacillati</taxon>
        <taxon>Bacillota</taxon>
        <taxon>Bacilli</taxon>
        <taxon>Bacillales</taxon>
        <taxon>Bacillaceae</taxon>
        <taxon>Priestia</taxon>
    </lineage>
</organism>
<feature type="domain" description="Purine catabolism PurC-like" evidence="1">
    <location>
        <begin position="18"/>
        <end position="137"/>
    </location>
</feature>
<dbReference type="Pfam" id="PF13556">
    <property type="entry name" value="HTH_30"/>
    <property type="match status" value="1"/>
</dbReference>
<dbReference type="AlphaFoldDB" id="A0A0B6AF49"/>
<evidence type="ECO:0000259" key="2">
    <source>
        <dbReference type="Pfam" id="PF13556"/>
    </source>
</evidence>
<evidence type="ECO:0000313" key="4">
    <source>
        <dbReference type="Proteomes" id="UP000031829"/>
    </source>
</evidence>
<dbReference type="Proteomes" id="UP000031829">
    <property type="component" value="Chromosome"/>
</dbReference>
<sequence length="543" mass="63638">MKFARGGVDLKSYLTVTEILTRKHFVNCEVIAGERGLTNSVKWVHVMEVTRINELLKGNELILSTGVGWGEDSQSCLSFLQQLISCKASGLCIELGTYTSKIPQIVIDKANECDFPIILFHEEVPFVEITQDVHSLLINQHYQMISDLEQYSHRLNQLLLTVNDPALILQCLYESTGLLVGLKVSNELITFAPEMDLLKQQLLLHYISRENESLHFTEQPIHLLGQDYAQLYVASINEALTELEVLTVDRTATALAQHFLKDLYVEEKKRVDETEWMTKWMNGELTLEQIKDSMHEVCSDSPIRGGVVVCCKWQRREKFDRTYFKLILRSIFEQEGFHLLVSERNREVLFILLNKRMVSTWRERLENSLHRWMNQYESDENSKRNAISFIGIGQYCEQLDCMHKSYETAKETISIQEMLQKQTIIHFYDDLHMYRIISLLHQHEDLQEVVFEYLQPVITYDETYNAKLMETLKIYLACNGSKQETAKRLYIVRQTLYHRIEKLEKLLGEDFMEPEKRLAIEFMIMAYEYLFMMKKSRAEFING</sequence>
<dbReference type="InterPro" id="IPR042070">
    <property type="entry name" value="PucR_C-HTH_sf"/>
</dbReference>
<dbReference type="Gene3D" id="1.10.10.2840">
    <property type="entry name" value="PucR C-terminal helix-turn-helix domain"/>
    <property type="match status" value="1"/>
</dbReference>
<evidence type="ECO:0000259" key="1">
    <source>
        <dbReference type="Pfam" id="PF07905"/>
    </source>
</evidence>
<reference evidence="3 4" key="1">
    <citation type="journal article" date="2015" name="Genome Announc.">
        <title>Complete genome sequences for 35 biothreat assay-relevant bacillus species.</title>
        <authorList>
            <person name="Johnson S.L."/>
            <person name="Daligault H.E."/>
            <person name="Davenport K.W."/>
            <person name="Jaissle J."/>
            <person name="Frey K.G."/>
            <person name="Ladner J.T."/>
            <person name="Broomall S.M."/>
            <person name="Bishop-Lilly K.A."/>
            <person name="Bruce D.C."/>
            <person name="Gibbons H.S."/>
            <person name="Coyne S.R."/>
            <person name="Lo C.C."/>
            <person name="Meincke L."/>
            <person name="Munk A.C."/>
            <person name="Koroleva G.I."/>
            <person name="Rosenzweig C.N."/>
            <person name="Palacios G.F."/>
            <person name="Redden C.L."/>
            <person name="Minogue T.D."/>
            <person name="Chain P.S."/>
        </authorList>
    </citation>
    <scope>NUCLEOTIDE SEQUENCE [LARGE SCALE GENOMIC DNA]</scope>
    <source>
        <strain evidence="4">ATCC 14581 / DSM 32 / JCM 2506 / NBRC 15308 / NCIMB 9376 / NCTC 10342 / NRRL B-14308 / VKM B-512</strain>
    </source>
</reference>
<dbReference type="InterPro" id="IPR025736">
    <property type="entry name" value="PucR_C-HTH_dom"/>
</dbReference>
<feature type="domain" description="PucR C-terminal helix-turn-helix" evidence="2">
    <location>
        <begin position="468"/>
        <end position="524"/>
    </location>
</feature>
<dbReference type="HOGENOM" id="CLU_017436_2_1_9"/>
<proteinExistence type="predicted"/>
<gene>
    <name evidence="3" type="ORF">BG04_1336</name>
</gene>
<dbReference type="InterPro" id="IPR012914">
    <property type="entry name" value="PucR_dom"/>
</dbReference>
<evidence type="ECO:0008006" key="5">
    <source>
        <dbReference type="Google" id="ProtNLM"/>
    </source>
</evidence>
<dbReference type="PANTHER" id="PTHR33744:SF1">
    <property type="entry name" value="DNA-BINDING TRANSCRIPTIONAL ACTIVATOR ADER"/>
    <property type="match status" value="1"/>
</dbReference>
<dbReference type="PANTHER" id="PTHR33744">
    <property type="entry name" value="CARBOHYDRATE DIACID REGULATOR"/>
    <property type="match status" value="1"/>
</dbReference>
<dbReference type="RefSeq" id="WP_016765520.1">
    <property type="nucleotide sequence ID" value="NZ_BCVB01000001.1"/>
</dbReference>
<dbReference type="InterPro" id="IPR051448">
    <property type="entry name" value="CdaR-like_regulators"/>
</dbReference>
<accession>A0A0B6AF49</accession>
<dbReference type="Pfam" id="PF07905">
    <property type="entry name" value="PucR"/>
    <property type="match status" value="1"/>
</dbReference>
<dbReference type="GeneID" id="93644812"/>
<dbReference type="KEGG" id="bmeg:BG04_1336"/>
<protein>
    <recommendedName>
        <fullName evidence="5">PucR family transcriptional regulator</fullName>
    </recommendedName>
</protein>
<name>A0A0B6AF49_PRIM2</name>